<evidence type="ECO:0000259" key="2">
    <source>
        <dbReference type="Pfam" id="PF01191"/>
    </source>
</evidence>
<organism evidence="3">
    <name type="scientific">Pithovirus LCPAC304</name>
    <dbReference type="NCBI Taxonomy" id="2506594"/>
    <lineage>
        <taxon>Viruses</taxon>
        <taxon>Pithoviruses</taxon>
    </lineage>
</organism>
<evidence type="ECO:0000256" key="1">
    <source>
        <dbReference type="ARBA" id="ARBA00023163"/>
    </source>
</evidence>
<accession>A0A481Z7Q8</accession>
<dbReference type="InterPro" id="IPR014381">
    <property type="entry name" value="Arch_Rpo5/euc_Rpb5"/>
</dbReference>
<reference evidence="3" key="1">
    <citation type="journal article" date="2019" name="MBio">
        <title>Virus Genomes from Deep Sea Sediments Expand the Ocean Megavirome and Support Independent Origins of Viral Gigantism.</title>
        <authorList>
            <person name="Backstrom D."/>
            <person name="Yutin N."/>
            <person name="Jorgensen S.L."/>
            <person name="Dharamshi J."/>
            <person name="Homa F."/>
            <person name="Zaremba-Niedwiedzka K."/>
            <person name="Spang A."/>
            <person name="Wolf Y.I."/>
            <person name="Koonin E.V."/>
            <person name="Ettema T.J."/>
        </authorList>
    </citation>
    <scope>NUCLEOTIDE SEQUENCE</scope>
</reference>
<keyword evidence="3" id="KW-0240">DNA-directed RNA polymerase</keyword>
<sequence>MDDRNRDKKFSDCDRKFMEGDYDKKASYIWFKVKKTQVEMMFDRGLEIPEEELFLLSFDPEKESLRMWEQRTMHIFVEMYRKKADAEGVNFNAVLSNAYPDSTTNVNTVVVYLCRERESLSITSDEFKTKFYIYLNEYFSSSRPLKMIFISEVTLNRKEECVEKLNFVSCQFFLTEHLIHNPTRHALTPPHTLLNEEERRREMDENNLRPSMLPVLLKTDPIVRYYDWEVGGIVHIARTEHYLEIPAPKTPYYRRIQ</sequence>
<feature type="domain" description="RNA polymerase subunit H/Rpb5 C-terminal" evidence="2">
    <location>
        <begin position="181"/>
        <end position="240"/>
    </location>
</feature>
<dbReference type="InterPro" id="IPR000783">
    <property type="entry name" value="RNA_pol_subH/Rpb5_C"/>
</dbReference>
<dbReference type="GO" id="GO:0006362">
    <property type="term" value="P:transcription elongation by RNA polymerase I"/>
    <property type="evidence" value="ECO:0007669"/>
    <property type="project" value="TreeGrafter"/>
</dbReference>
<evidence type="ECO:0000313" key="3">
    <source>
        <dbReference type="EMBL" id="QBK91933.1"/>
    </source>
</evidence>
<dbReference type="InterPro" id="IPR036710">
    <property type="entry name" value="RNA_pol_Rpb5_N_sf"/>
</dbReference>
<name>A0A481Z7Q8_9VIRU</name>
<gene>
    <name evidence="3" type="ORF">LCPAC304_02750</name>
</gene>
<dbReference type="GO" id="GO:0006366">
    <property type="term" value="P:transcription by RNA polymerase II"/>
    <property type="evidence" value="ECO:0007669"/>
    <property type="project" value="TreeGrafter"/>
</dbReference>
<dbReference type="Pfam" id="PF01191">
    <property type="entry name" value="RNA_pol_Rpb5_C"/>
    <property type="match status" value="1"/>
</dbReference>
<dbReference type="GO" id="GO:0042797">
    <property type="term" value="P:tRNA transcription by RNA polymerase III"/>
    <property type="evidence" value="ECO:0007669"/>
    <property type="project" value="TreeGrafter"/>
</dbReference>
<proteinExistence type="predicted"/>
<dbReference type="GO" id="GO:0003899">
    <property type="term" value="F:DNA-directed RNA polymerase activity"/>
    <property type="evidence" value="ECO:0007669"/>
    <property type="project" value="InterPro"/>
</dbReference>
<dbReference type="InterPro" id="IPR035913">
    <property type="entry name" value="RPB5-like_sf"/>
</dbReference>
<dbReference type="SUPFAM" id="SSF53036">
    <property type="entry name" value="Eukaryotic RPB5 N-terminal domain"/>
    <property type="match status" value="1"/>
</dbReference>
<keyword evidence="1" id="KW-0804">Transcription</keyword>
<dbReference type="Gene3D" id="3.90.940.20">
    <property type="entry name" value="RPB5-like RNA polymerase subunit"/>
    <property type="match status" value="1"/>
</dbReference>
<dbReference type="GO" id="GO:0000428">
    <property type="term" value="C:DNA-directed RNA polymerase complex"/>
    <property type="evidence" value="ECO:0007669"/>
    <property type="project" value="UniProtKB-KW"/>
</dbReference>
<protein>
    <submittedName>
        <fullName evidence="3">DNA-directed RNA polymerase subunit 5</fullName>
    </submittedName>
</protein>
<dbReference type="SUPFAM" id="SSF55287">
    <property type="entry name" value="RPB5-like RNA polymerase subunit"/>
    <property type="match status" value="1"/>
</dbReference>
<dbReference type="GO" id="GO:0003677">
    <property type="term" value="F:DNA binding"/>
    <property type="evidence" value="ECO:0007669"/>
    <property type="project" value="InterPro"/>
</dbReference>
<dbReference type="PANTHER" id="PTHR10535">
    <property type="entry name" value="DNA-DIRECTED RNA POLYMERASES I, II, AND III SUBUNIT RPABC1"/>
    <property type="match status" value="1"/>
</dbReference>
<dbReference type="EMBL" id="MK500566">
    <property type="protein sequence ID" value="QBK91933.1"/>
    <property type="molecule type" value="Genomic_DNA"/>
</dbReference>
<dbReference type="PANTHER" id="PTHR10535:SF0">
    <property type="entry name" value="DNA-DIRECTED RNA POLYMERASES I, II, AND III SUBUNIT RPABC1"/>
    <property type="match status" value="1"/>
</dbReference>
<dbReference type="PIRSF" id="PIRSF000747">
    <property type="entry name" value="RPB5"/>
    <property type="match status" value="1"/>
</dbReference>